<evidence type="ECO:0000259" key="3">
    <source>
        <dbReference type="Pfam" id="PF01555"/>
    </source>
</evidence>
<dbReference type="InterPro" id="IPR029063">
    <property type="entry name" value="SAM-dependent_MTases_sf"/>
</dbReference>
<dbReference type="Gene3D" id="3.40.50.150">
    <property type="entry name" value="Vaccinia Virus protein VP39"/>
    <property type="match status" value="1"/>
</dbReference>
<name>A0A939S6J7_9MICO</name>
<dbReference type="AlphaFoldDB" id="A0A939S6J7"/>
<comment type="caution">
    <text evidence="4">The sequence shown here is derived from an EMBL/GenBank/DDBJ whole genome shotgun (WGS) entry which is preliminary data.</text>
</comment>
<reference evidence="4" key="1">
    <citation type="submission" date="2021-03" db="EMBL/GenBank/DDBJ databases">
        <title>Leucobacter chromiisoli sp. nov., isolated from chromium-containing soil of chemical plant.</title>
        <authorList>
            <person name="Xu Z."/>
        </authorList>
    </citation>
    <scope>NUCLEOTIDE SEQUENCE</scope>
    <source>
        <strain evidence="4">S27</strain>
    </source>
</reference>
<dbReference type="GO" id="GO:0008170">
    <property type="term" value="F:N-methyltransferase activity"/>
    <property type="evidence" value="ECO:0007669"/>
    <property type="project" value="InterPro"/>
</dbReference>
<feature type="domain" description="DNA methylase N-4/N-6" evidence="3">
    <location>
        <begin position="93"/>
        <end position="129"/>
    </location>
</feature>
<dbReference type="GO" id="GO:0032259">
    <property type="term" value="P:methylation"/>
    <property type="evidence" value="ECO:0007669"/>
    <property type="project" value="UniProtKB-KW"/>
</dbReference>
<dbReference type="EMBL" id="JAGDYM010000011">
    <property type="protein sequence ID" value="MBO1902454.1"/>
    <property type="molecule type" value="Genomic_DNA"/>
</dbReference>
<organism evidence="4 5">
    <name type="scientific">Leucobacter weissii</name>
    <dbReference type="NCBI Taxonomy" id="1983706"/>
    <lineage>
        <taxon>Bacteria</taxon>
        <taxon>Bacillati</taxon>
        <taxon>Actinomycetota</taxon>
        <taxon>Actinomycetes</taxon>
        <taxon>Micrococcales</taxon>
        <taxon>Microbacteriaceae</taxon>
        <taxon>Leucobacter</taxon>
    </lineage>
</organism>
<dbReference type="SUPFAM" id="SSF53335">
    <property type="entry name" value="S-adenosyl-L-methionine-dependent methyltransferases"/>
    <property type="match status" value="2"/>
</dbReference>
<sequence length="453" mass="50075">MLNAAGFRRDNDSIEGVLMRGQMRDGGLSEAHPPTSSFSGIFSQLEEQYQGRPIDVSFRDLVGSLPADELTHGIFPYPARLLRQIPRMLLACEQITKGVDYVLDPFCGSGTVLVEAQKLGLRSSGIEQNPIGALVSRVKTTPLDTGQFRRSIRQVLQDAKQGRRRRDAKEYVRHWYSSEAYSALARLSHVLQGRNGVEADALSLVFVLTAKKVANTDRRIPVPVRPKSPTVFSSKDVWQTWAQTAEQVANRLERIQASCTAASVIEGDARDPGTWGQASLGDRALVFTSPPYGAAQKYIRSTSLELGWLHHGTDAGTIGLERSSIGREHLSLAERTSYKNEALLPHIGEVIEAAEAVSKTRGAIYAHYFSDMDRVFANAQAKAARVVLISGTNTVGNLEVETYDLLGDMLEYRGYRRAISLRDEIRGRSLLTKRRSAAKPSHAEYVEVFEADE</sequence>
<dbReference type="GO" id="GO:0003677">
    <property type="term" value="F:DNA binding"/>
    <property type="evidence" value="ECO:0007669"/>
    <property type="project" value="InterPro"/>
</dbReference>
<gene>
    <name evidence="4" type="ORF">J4H92_10890</name>
</gene>
<dbReference type="InterPro" id="IPR002941">
    <property type="entry name" value="DNA_methylase_N4/N6"/>
</dbReference>
<protein>
    <recommendedName>
        <fullName evidence="3">DNA methylase N-4/N-6 domain-containing protein</fullName>
    </recommendedName>
</protein>
<keyword evidence="2" id="KW-0808">Transferase</keyword>
<dbReference type="Proteomes" id="UP000664382">
    <property type="component" value="Unassembled WGS sequence"/>
</dbReference>
<keyword evidence="1" id="KW-0489">Methyltransferase</keyword>
<evidence type="ECO:0000256" key="1">
    <source>
        <dbReference type="ARBA" id="ARBA00022603"/>
    </source>
</evidence>
<proteinExistence type="predicted"/>
<evidence type="ECO:0000313" key="5">
    <source>
        <dbReference type="Proteomes" id="UP000664382"/>
    </source>
</evidence>
<accession>A0A939S6J7</accession>
<evidence type="ECO:0000313" key="4">
    <source>
        <dbReference type="EMBL" id="MBO1902454.1"/>
    </source>
</evidence>
<dbReference type="RefSeq" id="WP_208098208.1">
    <property type="nucleotide sequence ID" value="NZ_JAGDYM010000011.1"/>
</dbReference>
<keyword evidence="5" id="KW-1185">Reference proteome</keyword>
<evidence type="ECO:0000256" key="2">
    <source>
        <dbReference type="ARBA" id="ARBA00022679"/>
    </source>
</evidence>
<dbReference type="Pfam" id="PF01555">
    <property type="entry name" value="N6_N4_Mtase"/>
    <property type="match status" value="1"/>
</dbReference>